<evidence type="ECO:0000313" key="1">
    <source>
        <dbReference type="EMBL" id="QUC67040.1"/>
    </source>
</evidence>
<evidence type="ECO:0000313" key="2">
    <source>
        <dbReference type="Proteomes" id="UP000682782"/>
    </source>
</evidence>
<organism evidence="1 2">
    <name type="scientific">Aristaeella hokkaidonensis</name>
    <dbReference type="NCBI Taxonomy" id="3046382"/>
    <lineage>
        <taxon>Bacteria</taxon>
        <taxon>Bacillati</taxon>
        <taxon>Bacillota</taxon>
        <taxon>Clostridia</taxon>
        <taxon>Eubacteriales</taxon>
        <taxon>Aristaeellaceae</taxon>
        <taxon>Aristaeella</taxon>
    </lineage>
</organism>
<accession>A0AC61MWD5</accession>
<protein>
    <submittedName>
        <fullName evidence="1">MATE family efflux transporter</fullName>
    </submittedName>
</protein>
<sequence>MASVTGDFSKGKVSMVILKLGLPMMLAELVHVLYNIVDRMYIGHMPEGGTLALTGLGICFPLITLIGAFANLFSTGGATLATIARGAKEDRKAERIMGTSFTMLLLIGLLLTGLLYLTAPVTLRWLGGDDETIPTAMGYFRIYVLGTVSVLISLGMNPFISAQGFPKIGMGTILIGAILNIALDPLMIYTMNMGIRGAALATVVSQTASAIWVLGFLRSRRAVLRLTGLHLDWNELKRIVSLGVTGFTFRVTNSITQAIVNIMLKTWGGPLSTIYVGAMSLINSLREIMSLPNSGIVMGGQSVMSYNYGAKLYPRVSKSIRFIFLSGLFVNIVMWLLVMIVPEPLIRIFTSDEQLIRTAVVCARIYFGAFPFMAMQQAGQSTFVSLNYPRYALFFSLLRKIVLVAPLTLLLPNIGLGVHGVFWAEFASQVIGATACFTTMYRVIWRHLRKETNQLIR</sequence>
<proteinExistence type="predicted"/>
<dbReference type="Proteomes" id="UP000682782">
    <property type="component" value="Chromosome"/>
</dbReference>
<name>A0AC61MWD5_9FIRM</name>
<keyword evidence="2" id="KW-1185">Reference proteome</keyword>
<reference evidence="1" key="1">
    <citation type="submission" date="2021-01" db="EMBL/GenBank/DDBJ databases">
        <title>Complete genome sequence of Clostridiales bacterium R-7.</title>
        <authorList>
            <person name="Mahoney-Kurpe S.C."/>
            <person name="Palevich N."/>
            <person name="Koike S."/>
            <person name="Moon C.D."/>
            <person name="Attwood G.T."/>
        </authorList>
    </citation>
    <scope>NUCLEOTIDE SEQUENCE</scope>
    <source>
        <strain evidence="1">R-7</strain>
    </source>
</reference>
<dbReference type="EMBL" id="CP068393">
    <property type="protein sequence ID" value="QUC67040.1"/>
    <property type="molecule type" value="Genomic_DNA"/>
</dbReference>
<gene>
    <name evidence="1" type="ORF">JYE49_14600</name>
</gene>